<sequence length="65" mass="7251">MALQGYNDCFLSIDPEDDAVVANVKRAGPDQFIKIRSQTVKEDNPLKDVPTEEQGNIGQIEINYV</sequence>
<evidence type="ECO:0000313" key="2">
    <source>
        <dbReference type="Proteomes" id="UP001162156"/>
    </source>
</evidence>
<gene>
    <name evidence="1" type="ORF">NQ314_017354</name>
</gene>
<dbReference type="GO" id="GO:0055120">
    <property type="term" value="C:striated muscle dense body"/>
    <property type="evidence" value="ECO:0007669"/>
    <property type="project" value="TreeGrafter"/>
</dbReference>
<dbReference type="PANTHER" id="PTHR12928">
    <property type="entry name" value="FRG1 PROTEIN"/>
    <property type="match status" value="1"/>
</dbReference>
<dbReference type="Proteomes" id="UP001162156">
    <property type="component" value="Unassembled WGS sequence"/>
</dbReference>
<dbReference type="GO" id="GO:0051015">
    <property type="term" value="F:actin filament binding"/>
    <property type="evidence" value="ECO:0007669"/>
    <property type="project" value="TreeGrafter"/>
</dbReference>
<reference evidence="1" key="1">
    <citation type="journal article" date="2023" name="Insect Mol. Biol.">
        <title>Genome sequencing provides insights into the evolution of gene families encoding plant cell wall-degrading enzymes in longhorned beetles.</title>
        <authorList>
            <person name="Shin N.R."/>
            <person name="Okamura Y."/>
            <person name="Kirsch R."/>
            <person name="Pauchet Y."/>
        </authorList>
    </citation>
    <scope>NUCLEOTIDE SEQUENCE</scope>
    <source>
        <strain evidence="1">RBIC_L_NR</strain>
    </source>
</reference>
<dbReference type="InterPro" id="IPR010414">
    <property type="entry name" value="FRG1"/>
</dbReference>
<name>A0AAV8WTL4_9CUCU</name>
<comment type="caution">
    <text evidence="1">The sequence shown here is derived from an EMBL/GenBank/DDBJ whole genome shotgun (WGS) entry which is preliminary data.</text>
</comment>
<dbReference type="GO" id="GO:0005730">
    <property type="term" value="C:nucleolus"/>
    <property type="evidence" value="ECO:0007669"/>
    <property type="project" value="TreeGrafter"/>
</dbReference>
<dbReference type="EMBL" id="JANEYF010004838">
    <property type="protein sequence ID" value="KAJ8929920.1"/>
    <property type="molecule type" value="Genomic_DNA"/>
</dbReference>
<protein>
    <submittedName>
        <fullName evidence="1">Uncharacterized protein</fullName>
    </submittedName>
</protein>
<dbReference type="GO" id="GO:0071013">
    <property type="term" value="C:catalytic step 2 spliceosome"/>
    <property type="evidence" value="ECO:0007669"/>
    <property type="project" value="TreeGrafter"/>
</dbReference>
<dbReference type="Pfam" id="PF06229">
    <property type="entry name" value="FRG1"/>
    <property type="match status" value="1"/>
</dbReference>
<dbReference type="PANTHER" id="PTHR12928:SF0">
    <property type="entry name" value="FSHD REGION GENE 1"/>
    <property type="match status" value="1"/>
</dbReference>
<proteinExistence type="predicted"/>
<evidence type="ECO:0000313" key="1">
    <source>
        <dbReference type="EMBL" id="KAJ8929920.1"/>
    </source>
</evidence>
<organism evidence="1 2">
    <name type="scientific">Rhamnusium bicolor</name>
    <dbReference type="NCBI Taxonomy" id="1586634"/>
    <lineage>
        <taxon>Eukaryota</taxon>
        <taxon>Metazoa</taxon>
        <taxon>Ecdysozoa</taxon>
        <taxon>Arthropoda</taxon>
        <taxon>Hexapoda</taxon>
        <taxon>Insecta</taxon>
        <taxon>Pterygota</taxon>
        <taxon>Neoptera</taxon>
        <taxon>Endopterygota</taxon>
        <taxon>Coleoptera</taxon>
        <taxon>Polyphaga</taxon>
        <taxon>Cucujiformia</taxon>
        <taxon>Chrysomeloidea</taxon>
        <taxon>Cerambycidae</taxon>
        <taxon>Lepturinae</taxon>
        <taxon>Rhagiini</taxon>
        <taxon>Rhamnusium</taxon>
    </lineage>
</organism>
<accession>A0AAV8WTL4</accession>
<keyword evidence="2" id="KW-1185">Reference proteome</keyword>
<dbReference type="AlphaFoldDB" id="A0AAV8WTL4"/>